<accession>A0A0D2KZT6</accession>
<evidence type="ECO:0000313" key="3">
    <source>
        <dbReference type="Proteomes" id="UP000054270"/>
    </source>
</evidence>
<feature type="region of interest" description="Disordered" evidence="1">
    <location>
        <begin position="1"/>
        <end position="24"/>
    </location>
</feature>
<dbReference type="AlphaFoldDB" id="A0A0D2KZT6"/>
<gene>
    <name evidence="2" type="ORF">HYPSUDRAFT_43566</name>
</gene>
<proteinExistence type="predicted"/>
<name>A0A0D2KZT6_HYPSF</name>
<evidence type="ECO:0000313" key="2">
    <source>
        <dbReference type="EMBL" id="KJA19992.1"/>
    </source>
</evidence>
<evidence type="ECO:0000256" key="1">
    <source>
        <dbReference type="SAM" id="MobiDB-lite"/>
    </source>
</evidence>
<reference evidence="3" key="1">
    <citation type="submission" date="2014-04" db="EMBL/GenBank/DDBJ databases">
        <title>Evolutionary Origins and Diversification of the Mycorrhizal Mutualists.</title>
        <authorList>
            <consortium name="DOE Joint Genome Institute"/>
            <consortium name="Mycorrhizal Genomics Consortium"/>
            <person name="Kohler A."/>
            <person name="Kuo A."/>
            <person name="Nagy L.G."/>
            <person name="Floudas D."/>
            <person name="Copeland A."/>
            <person name="Barry K.W."/>
            <person name="Cichocki N."/>
            <person name="Veneault-Fourrey C."/>
            <person name="LaButti K."/>
            <person name="Lindquist E.A."/>
            <person name="Lipzen A."/>
            <person name="Lundell T."/>
            <person name="Morin E."/>
            <person name="Murat C."/>
            <person name="Riley R."/>
            <person name="Ohm R."/>
            <person name="Sun H."/>
            <person name="Tunlid A."/>
            <person name="Henrissat B."/>
            <person name="Grigoriev I.V."/>
            <person name="Hibbett D.S."/>
            <person name="Martin F."/>
        </authorList>
    </citation>
    <scope>NUCLEOTIDE SEQUENCE [LARGE SCALE GENOMIC DNA]</scope>
    <source>
        <strain evidence="3">FD-334 SS-4</strain>
    </source>
</reference>
<dbReference type="EMBL" id="KN817571">
    <property type="protein sequence ID" value="KJA19992.1"/>
    <property type="molecule type" value="Genomic_DNA"/>
</dbReference>
<keyword evidence="3" id="KW-1185">Reference proteome</keyword>
<protein>
    <submittedName>
        <fullName evidence="2">Uncharacterized protein</fullName>
    </submittedName>
</protein>
<dbReference type="Proteomes" id="UP000054270">
    <property type="component" value="Unassembled WGS sequence"/>
</dbReference>
<organism evidence="2 3">
    <name type="scientific">Hypholoma sublateritium (strain FD-334 SS-4)</name>
    <dbReference type="NCBI Taxonomy" id="945553"/>
    <lineage>
        <taxon>Eukaryota</taxon>
        <taxon>Fungi</taxon>
        <taxon>Dikarya</taxon>
        <taxon>Basidiomycota</taxon>
        <taxon>Agaricomycotina</taxon>
        <taxon>Agaricomycetes</taxon>
        <taxon>Agaricomycetidae</taxon>
        <taxon>Agaricales</taxon>
        <taxon>Agaricineae</taxon>
        <taxon>Strophariaceae</taxon>
        <taxon>Hypholoma</taxon>
    </lineage>
</organism>
<sequence length="125" mass="14147">MSRRSMIHVPRGTLNRRRTTSRHPVTFDNADADVQDERSSRNALHTSLTGSTASRCIFFPLRLRAPLTFSARAYRARCVVWYAPVHFPVHACPVNAAQFNPTVDVYDDRAQHGILKQSSRAALQQ</sequence>